<evidence type="ECO:0000256" key="3">
    <source>
        <dbReference type="ARBA" id="ARBA00022679"/>
    </source>
</evidence>
<dbReference type="Gene3D" id="3.30.1330.30">
    <property type="match status" value="1"/>
</dbReference>
<dbReference type="InterPro" id="IPR029064">
    <property type="entry name" value="Ribosomal_eL30-like_sf"/>
</dbReference>
<dbReference type="GO" id="GO:0006396">
    <property type="term" value="P:RNA processing"/>
    <property type="evidence" value="ECO:0007669"/>
    <property type="project" value="InterPro"/>
</dbReference>
<dbReference type="EMBL" id="SMGO01000001">
    <property type="protein sequence ID" value="TCK85328.1"/>
    <property type="molecule type" value="Genomic_DNA"/>
</dbReference>
<dbReference type="InterPro" id="IPR053888">
    <property type="entry name" value="MRM3-like_sub_bind"/>
</dbReference>
<accession>A0A4R1M0B9</accession>
<dbReference type="InterPro" id="IPR013123">
    <property type="entry name" value="SpoU_subst-bd"/>
</dbReference>
<sequence length="249" mass="28073">MLSKSQISLIKSLHLKKFRKTHNLFIVEGLKSITEFINEEYVLHSIYYLPEMSSKVVNFLQIIKGNEISSDELKKISALTNPQGILAVFKIPHYDLKVEDLRNKFSLALDFIQDPGNLGTIIRTADWFGMNTLICSMNTADIYNPKVIQASMGSLARIKVFYYDLKEWLPKCKLKIYGATLDGESIYETDFGKEGIILMGNEGSGIQADLIPLISERITIPRFGRAESLNVAISSAIICSELSRKIKKT</sequence>
<dbReference type="Proteomes" id="UP000294616">
    <property type="component" value="Unassembled WGS sequence"/>
</dbReference>
<comment type="caution">
    <text evidence="5">The sequence shown here is derived from an EMBL/GenBank/DDBJ whole genome shotgun (WGS) entry which is preliminary data.</text>
</comment>
<feature type="domain" description="RNA 2-O ribose methyltransferase substrate binding" evidence="4">
    <location>
        <begin position="26"/>
        <end position="95"/>
    </location>
</feature>
<evidence type="ECO:0000256" key="1">
    <source>
        <dbReference type="ARBA" id="ARBA00007228"/>
    </source>
</evidence>
<dbReference type="GO" id="GO:0005737">
    <property type="term" value="C:cytoplasm"/>
    <property type="evidence" value="ECO:0007669"/>
    <property type="project" value="UniProtKB-ARBA"/>
</dbReference>
<dbReference type="CDD" id="cd18109">
    <property type="entry name" value="SpoU-like_RNA-MTase"/>
    <property type="match status" value="1"/>
</dbReference>
<dbReference type="InterPro" id="IPR051259">
    <property type="entry name" value="rRNA_Methyltransferase"/>
</dbReference>
<dbReference type="SUPFAM" id="SSF75217">
    <property type="entry name" value="alpha/beta knot"/>
    <property type="match status" value="1"/>
</dbReference>
<reference evidence="5 6" key="1">
    <citation type="submission" date="2019-03" db="EMBL/GenBank/DDBJ databases">
        <title>Genomic Encyclopedia of Archaeal and Bacterial Type Strains, Phase II (KMG-II): from individual species to whole genera.</title>
        <authorList>
            <person name="Goeker M."/>
        </authorList>
    </citation>
    <scope>NUCLEOTIDE SEQUENCE [LARGE SCALE GENOMIC DNA]</scope>
    <source>
        <strain evidence="5 6">DSM 22554</strain>
    </source>
</reference>
<dbReference type="SUPFAM" id="SSF55315">
    <property type="entry name" value="L30e-like"/>
    <property type="match status" value="1"/>
</dbReference>
<dbReference type="GO" id="GO:0003723">
    <property type="term" value="F:RNA binding"/>
    <property type="evidence" value="ECO:0007669"/>
    <property type="project" value="InterPro"/>
</dbReference>
<organism evidence="5 6">
    <name type="scientific">Albibacterium bauzanense</name>
    <dbReference type="NCBI Taxonomy" id="653929"/>
    <lineage>
        <taxon>Bacteria</taxon>
        <taxon>Pseudomonadati</taxon>
        <taxon>Bacteroidota</taxon>
        <taxon>Sphingobacteriia</taxon>
        <taxon>Sphingobacteriales</taxon>
        <taxon>Sphingobacteriaceae</taxon>
        <taxon>Albibacterium</taxon>
    </lineage>
</organism>
<dbReference type="AlphaFoldDB" id="A0A4R1M0B9"/>
<dbReference type="GO" id="GO:0032259">
    <property type="term" value="P:methylation"/>
    <property type="evidence" value="ECO:0007669"/>
    <property type="project" value="UniProtKB-KW"/>
</dbReference>
<keyword evidence="6" id="KW-1185">Reference proteome</keyword>
<dbReference type="OrthoDB" id="9785673at2"/>
<evidence type="ECO:0000313" key="5">
    <source>
        <dbReference type="EMBL" id="TCK85328.1"/>
    </source>
</evidence>
<dbReference type="GO" id="GO:0008173">
    <property type="term" value="F:RNA methyltransferase activity"/>
    <property type="evidence" value="ECO:0007669"/>
    <property type="project" value="InterPro"/>
</dbReference>
<dbReference type="InterPro" id="IPR001537">
    <property type="entry name" value="SpoU_MeTrfase"/>
</dbReference>
<gene>
    <name evidence="5" type="ORF">C8N28_0633</name>
</gene>
<dbReference type="RefSeq" id="WP_132221439.1">
    <property type="nucleotide sequence ID" value="NZ_SMGO01000001.1"/>
</dbReference>
<dbReference type="Gene3D" id="3.40.1280.10">
    <property type="match status" value="1"/>
</dbReference>
<evidence type="ECO:0000256" key="2">
    <source>
        <dbReference type="ARBA" id="ARBA00022603"/>
    </source>
</evidence>
<proteinExistence type="inferred from homology"/>
<keyword evidence="3 5" id="KW-0808">Transferase</keyword>
<dbReference type="InterPro" id="IPR029028">
    <property type="entry name" value="Alpha/beta_knot_MTases"/>
</dbReference>
<dbReference type="Pfam" id="PF00588">
    <property type="entry name" value="SpoU_methylase"/>
    <property type="match status" value="1"/>
</dbReference>
<evidence type="ECO:0000313" key="6">
    <source>
        <dbReference type="Proteomes" id="UP000294616"/>
    </source>
</evidence>
<evidence type="ECO:0000259" key="4">
    <source>
        <dbReference type="SMART" id="SM00967"/>
    </source>
</evidence>
<dbReference type="SMART" id="SM00967">
    <property type="entry name" value="SpoU_sub_bind"/>
    <property type="match status" value="1"/>
</dbReference>
<dbReference type="PANTHER" id="PTHR43191">
    <property type="entry name" value="RRNA METHYLTRANSFERASE 3"/>
    <property type="match status" value="1"/>
</dbReference>
<dbReference type="Pfam" id="PF22435">
    <property type="entry name" value="MRM3-like_sub_bind"/>
    <property type="match status" value="1"/>
</dbReference>
<dbReference type="PANTHER" id="PTHR43191:SF2">
    <property type="entry name" value="RRNA METHYLTRANSFERASE 3, MITOCHONDRIAL"/>
    <property type="match status" value="1"/>
</dbReference>
<keyword evidence="2 5" id="KW-0489">Methyltransferase</keyword>
<dbReference type="InterPro" id="IPR029026">
    <property type="entry name" value="tRNA_m1G_MTases_N"/>
</dbReference>
<protein>
    <submittedName>
        <fullName evidence="5">TrmH family RNA methyltransferase</fullName>
    </submittedName>
</protein>
<comment type="similarity">
    <text evidence="1">Belongs to the class IV-like SAM-binding methyltransferase superfamily. RNA methyltransferase TrmH family.</text>
</comment>
<name>A0A4R1M0B9_9SPHI</name>